<evidence type="ECO:0000256" key="5">
    <source>
        <dbReference type="ARBA" id="ARBA00023033"/>
    </source>
</evidence>
<feature type="domain" description="FAD-binding" evidence="7">
    <location>
        <begin position="7"/>
        <end position="379"/>
    </location>
</feature>
<feature type="transmembrane region" description="Helical" evidence="6">
    <location>
        <begin position="7"/>
        <end position="27"/>
    </location>
</feature>
<dbReference type="GO" id="GO:0071949">
    <property type="term" value="F:FAD binding"/>
    <property type="evidence" value="ECO:0007669"/>
    <property type="project" value="InterPro"/>
</dbReference>
<dbReference type="InterPro" id="IPR002938">
    <property type="entry name" value="FAD-bd"/>
</dbReference>
<comment type="caution">
    <text evidence="8">The sequence shown here is derived from an EMBL/GenBank/DDBJ whole genome shotgun (WGS) entry which is preliminary data.</text>
</comment>
<evidence type="ECO:0000259" key="7">
    <source>
        <dbReference type="Pfam" id="PF01494"/>
    </source>
</evidence>
<comment type="similarity">
    <text evidence="1">Belongs to the paxM FAD-dependent monooxygenase family.</text>
</comment>
<evidence type="ECO:0000256" key="6">
    <source>
        <dbReference type="SAM" id="Phobius"/>
    </source>
</evidence>
<keyword evidence="5" id="KW-0503">Monooxygenase</keyword>
<evidence type="ECO:0000313" key="9">
    <source>
        <dbReference type="Proteomes" id="UP001194468"/>
    </source>
</evidence>
<dbReference type="AlphaFoldDB" id="A0AAD4C254"/>
<dbReference type="EMBL" id="WHUW01000005">
    <property type="protein sequence ID" value="KAF8446163.1"/>
    <property type="molecule type" value="Genomic_DNA"/>
</dbReference>
<dbReference type="PANTHER" id="PTHR13789:SF309">
    <property type="entry name" value="PUTATIVE (AFU_ORTHOLOGUE AFUA_6G14510)-RELATED"/>
    <property type="match status" value="1"/>
</dbReference>
<organism evidence="8 9">
    <name type="scientific">Boletus edulis BED1</name>
    <dbReference type="NCBI Taxonomy" id="1328754"/>
    <lineage>
        <taxon>Eukaryota</taxon>
        <taxon>Fungi</taxon>
        <taxon>Dikarya</taxon>
        <taxon>Basidiomycota</taxon>
        <taxon>Agaricomycotina</taxon>
        <taxon>Agaricomycetes</taxon>
        <taxon>Agaricomycetidae</taxon>
        <taxon>Boletales</taxon>
        <taxon>Boletineae</taxon>
        <taxon>Boletaceae</taxon>
        <taxon>Boletoideae</taxon>
        <taxon>Boletus</taxon>
    </lineage>
</organism>
<proteinExistence type="inferred from homology"/>
<keyword evidence="4" id="KW-0560">Oxidoreductase</keyword>
<dbReference type="GO" id="GO:0004497">
    <property type="term" value="F:monooxygenase activity"/>
    <property type="evidence" value="ECO:0007669"/>
    <property type="project" value="UniProtKB-KW"/>
</dbReference>
<evidence type="ECO:0000313" key="8">
    <source>
        <dbReference type="EMBL" id="KAF8446163.1"/>
    </source>
</evidence>
<evidence type="ECO:0000256" key="2">
    <source>
        <dbReference type="ARBA" id="ARBA00022630"/>
    </source>
</evidence>
<dbReference type="InterPro" id="IPR036188">
    <property type="entry name" value="FAD/NAD-bd_sf"/>
</dbReference>
<keyword evidence="6" id="KW-1133">Transmembrane helix</keyword>
<gene>
    <name evidence="8" type="ORF">L210DRAFT_2961140</name>
</gene>
<dbReference type="InterPro" id="IPR050493">
    <property type="entry name" value="FAD-dep_Monooxygenase_BioMet"/>
</dbReference>
<evidence type="ECO:0000256" key="1">
    <source>
        <dbReference type="ARBA" id="ARBA00007992"/>
    </source>
</evidence>
<sequence length="428" mass="47757">MCAHKPEIVVAGGGIAGAAIALFLSRLNANVIVLEGRPGRPTFAEGGILMLAPNGMHVLGGLGLARTLLQRDSGVQVPWITINDSAGGHIGKVPQGSEERYGFASTMVMRSDLHDVLLDEVERKRLDVKWNAQVQSIEESDDGVLVRWIQDGLPHEKKADLLIGADGTWSTVRPSMYDCLGLSVPTPEYSGLVGLGALTNIDSVPGLSDLLTPDRPCVMIHGRQGFVGMAIFDRERKKVGWWTTHEAPNRTREEWKIPKKEALVKMRERYSDWAFPVPQLIAAAEASDDQLFVWPVFQVRKLERWHSRRTVLIGDAAHAMPPHSGQGASQALEDAGYLAYLLRAQIESAVSGTKELDWTPLLAQFQMDRQPRVNEIVDEANRRGSMKKDQSVLGYMMKKWIMWIMFMFMRESWGDGWFGYKVPGIDEW</sequence>
<name>A0AAD4C254_BOLED</name>
<reference evidence="8" key="1">
    <citation type="submission" date="2019-10" db="EMBL/GenBank/DDBJ databases">
        <authorList>
            <consortium name="DOE Joint Genome Institute"/>
            <person name="Kuo A."/>
            <person name="Miyauchi S."/>
            <person name="Kiss E."/>
            <person name="Drula E."/>
            <person name="Kohler A."/>
            <person name="Sanchez-Garcia M."/>
            <person name="Andreopoulos B."/>
            <person name="Barry K.W."/>
            <person name="Bonito G."/>
            <person name="Buee M."/>
            <person name="Carver A."/>
            <person name="Chen C."/>
            <person name="Cichocki N."/>
            <person name="Clum A."/>
            <person name="Culley D."/>
            <person name="Crous P.W."/>
            <person name="Fauchery L."/>
            <person name="Girlanda M."/>
            <person name="Hayes R."/>
            <person name="Keri Z."/>
            <person name="LaButti K."/>
            <person name="Lipzen A."/>
            <person name="Lombard V."/>
            <person name="Magnuson J."/>
            <person name="Maillard F."/>
            <person name="Morin E."/>
            <person name="Murat C."/>
            <person name="Nolan M."/>
            <person name="Ohm R."/>
            <person name="Pangilinan J."/>
            <person name="Pereira M."/>
            <person name="Perotto S."/>
            <person name="Peter M."/>
            <person name="Riley R."/>
            <person name="Sitrit Y."/>
            <person name="Stielow B."/>
            <person name="Szollosi G."/>
            <person name="Zifcakova L."/>
            <person name="Stursova M."/>
            <person name="Spatafora J.W."/>
            <person name="Tedersoo L."/>
            <person name="Vaario L.-M."/>
            <person name="Yamada A."/>
            <person name="Yan M."/>
            <person name="Wang P."/>
            <person name="Xu J."/>
            <person name="Bruns T."/>
            <person name="Baldrian P."/>
            <person name="Vilgalys R."/>
            <person name="Henrissat B."/>
            <person name="Grigoriev I.V."/>
            <person name="Hibbett D."/>
            <person name="Nagy L.G."/>
            <person name="Martin F.M."/>
        </authorList>
    </citation>
    <scope>NUCLEOTIDE SEQUENCE</scope>
    <source>
        <strain evidence="8">BED1</strain>
    </source>
</reference>
<dbReference type="Proteomes" id="UP001194468">
    <property type="component" value="Unassembled WGS sequence"/>
</dbReference>
<keyword evidence="9" id="KW-1185">Reference proteome</keyword>
<accession>A0AAD4C254</accession>
<reference evidence="8" key="2">
    <citation type="journal article" date="2020" name="Nat. Commun.">
        <title>Large-scale genome sequencing of mycorrhizal fungi provides insights into the early evolution of symbiotic traits.</title>
        <authorList>
            <person name="Miyauchi S."/>
            <person name="Kiss E."/>
            <person name="Kuo A."/>
            <person name="Drula E."/>
            <person name="Kohler A."/>
            <person name="Sanchez-Garcia M."/>
            <person name="Morin E."/>
            <person name="Andreopoulos B."/>
            <person name="Barry K.W."/>
            <person name="Bonito G."/>
            <person name="Buee M."/>
            <person name="Carver A."/>
            <person name="Chen C."/>
            <person name="Cichocki N."/>
            <person name="Clum A."/>
            <person name="Culley D."/>
            <person name="Crous P.W."/>
            <person name="Fauchery L."/>
            <person name="Girlanda M."/>
            <person name="Hayes R.D."/>
            <person name="Keri Z."/>
            <person name="LaButti K."/>
            <person name="Lipzen A."/>
            <person name="Lombard V."/>
            <person name="Magnuson J."/>
            <person name="Maillard F."/>
            <person name="Murat C."/>
            <person name="Nolan M."/>
            <person name="Ohm R.A."/>
            <person name="Pangilinan J."/>
            <person name="Pereira M.F."/>
            <person name="Perotto S."/>
            <person name="Peter M."/>
            <person name="Pfister S."/>
            <person name="Riley R."/>
            <person name="Sitrit Y."/>
            <person name="Stielow J.B."/>
            <person name="Szollosi G."/>
            <person name="Zifcakova L."/>
            <person name="Stursova M."/>
            <person name="Spatafora J.W."/>
            <person name="Tedersoo L."/>
            <person name="Vaario L.M."/>
            <person name="Yamada A."/>
            <person name="Yan M."/>
            <person name="Wang P."/>
            <person name="Xu J."/>
            <person name="Bruns T."/>
            <person name="Baldrian P."/>
            <person name="Vilgalys R."/>
            <person name="Dunand C."/>
            <person name="Henrissat B."/>
            <person name="Grigoriev I.V."/>
            <person name="Hibbett D."/>
            <person name="Nagy L.G."/>
            <person name="Martin F.M."/>
        </authorList>
    </citation>
    <scope>NUCLEOTIDE SEQUENCE</scope>
    <source>
        <strain evidence="8">BED1</strain>
    </source>
</reference>
<keyword evidence="6" id="KW-0812">Transmembrane</keyword>
<dbReference type="PRINTS" id="PR00420">
    <property type="entry name" value="RNGMNOXGNASE"/>
</dbReference>
<dbReference type="Pfam" id="PF01494">
    <property type="entry name" value="FAD_binding_3"/>
    <property type="match status" value="1"/>
</dbReference>
<dbReference type="SUPFAM" id="SSF51905">
    <property type="entry name" value="FAD/NAD(P)-binding domain"/>
    <property type="match status" value="1"/>
</dbReference>
<keyword evidence="2" id="KW-0285">Flavoprotein</keyword>
<keyword evidence="6" id="KW-0472">Membrane</keyword>
<evidence type="ECO:0000256" key="3">
    <source>
        <dbReference type="ARBA" id="ARBA00022827"/>
    </source>
</evidence>
<keyword evidence="3" id="KW-0274">FAD</keyword>
<protein>
    <submittedName>
        <fullName evidence="8">FAD/NAD(P)-binding domain-containing protein</fullName>
    </submittedName>
</protein>
<dbReference type="PANTHER" id="PTHR13789">
    <property type="entry name" value="MONOOXYGENASE"/>
    <property type="match status" value="1"/>
</dbReference>
<evidence type="ECO:0000256" key="4">
    <source>
        <dbReference type="ARBA" id="ARBA00023002"/>
    </source>
</evidence>
<dbReference type="Gene3D" id="3.50.50.60">
    <property type="entry name" value="FAD/NAD(P)-binding domain"/>
    <property type="match status" value="1"/>
</dbReference>